<accession>A0A1I8JB61</accession>
<dbReference type="SMART" id="SM01224">
    <property type="entry name" value="G_gamma"/>
    <property type="match status" value="2"/>
</dbReference>
<dbReference type="PANTHER" id="PTHR13809">
    <property type="entry name" value="GUANINE NUCLEOTIDE-BINDING PROTEIN GAMMA SUBUNIT"/>
    <property type="match status" value="1"/>
</dbReference>
<evidence type="ECO:0000256" key="2">
    <source>
        <dbReference type="ARBA" id="ARBA00007431"/>
    </source>
</evidence>
<comment type="subunit">
    <text evidence="9">G proteins are composed of 3 units; alpha, beta and gamma.</text>
</comment>
<dbReference type="InterPro" id="IPR036284">
    <property type="entry name" value="GGL_sf"/>
</dbReference>
<organism evidence="11 12">
    <name type="scientific">Macrostomum lignano</name>
    <dbReference type="NCBI Taxonomy" id="282301"/>
    <lineage>
        <taxon>Eukaryota</taxon>
        <taxon>Metazoa</taxon>
        <taxon>Spiralia</taxon>
        <taxon>Lophotrochozoa</taxon>
        <taxon>Platyhelminthes</taxon>
        <taxon>Rhabditophora</taxon>
        <taxon>Macrostomorpha</taxon>
        <taxon>Macrostomida</taxon>
        <taxon>Macrostomidae</taxon>
        <taxon>Macrostomum</taxon>
    </lineage>
</organism>
<keyword evidence="4" id="KW-0488">Methylation</keyword>
<keyword evidence="8" id="KW-0636">Prenylation</keyword>
<evidence type="ECO:0000256" key="6">
    <source>
        <dbReference type="ARBA" id="ARBA00023224"/>
    </source>
</evidence>
<evidence type="ECO:0000256" key="7">
    <source>
        <dbReference type="ARBA" id="ARBA00023288"/>
    </source>
</evidence>
<evidence type="ECO:0000313" key="12">
    <source>
        <dbReference type="WBParaSite" id="maker-uti_cns_0046606-snap-gene-0.5-mRNA-1"/>
    </source>
</evidence>
<dbReference type="InterPro" id="IPR001770">
    <property type="entry name" value="G-protein_gamma"/>
</dbReference>
<reference evidence="12" key="1">
    <citation type="submission" date="2016-11" db="UniProtKB">
        <authorList>
            <consortium name="WormBaseParasite"/>
        </authorList>
    </citation>
    <scope>IDENTIFICATION</scope>
</reference>
<keyword evidence="5 9" id="KW-0472">Membrane</keyword>
<dbReference type="InterPro" id="IPR015898">
    <property type="entry name" value="G-protein_gamma-like_dom"/>
</dbReference>
<dbReference type="FunFam" id="4.10.260.10:FF:000001">
    <property type="entry name" value="Guanine nucleotide-binding protein subunit gamma"/>
    <property type="match status" value="1"/>
</dbReference>
<dbReference type="AlphaFoldDB" id="A0A1I8JB61"/>
<dbReference type="Proteomes" id="UP000095280">
    <property type="component" value="Unplaced"/>
</dbReference>
<sequence length="153" mass="16943">MAAISQQKKMVEQLRQEAALERKPVSECVREMLQFVEKEKEGDCLVTGFAAKKDNPRAAAAPCFDLGLLAETGRGCQREAVNWMSKLADALAVQRCMVEQLRVEAGLNRLSVSQTVAELIKYCEDRSADDMLINGFTKQTENPFKEKGGCVAL</sequence>
<dbReference type="GO" id="GO:0031681">
    <property type="term" value="F:G-protein beta-subunit binding"/>
    <property type="evidence" value="ECO:0007669"/>
    <property type="project" value="InterPro"/>
</dbReference>
<dbReference type="WBParaSite" id="maker-uti_cns_0046606-snap-gene-0.5-mRNA-1">
    <property type="protein sequence ID" value="maker-uti_cns_0046606-snap-gene-0.5-mRNA-1"/>
    <property type="gene ID" value="maker-uti_cns_0046606-snap-gene-0.5"/>
</dbReference>
<evidence type="ECO:0000256" key="5">
    <source>
        <dbReference type="ARBA" id="ARBA00023136"/>
    </source>
</evidence>
<comment type="subcellular location">
    <subcellularLocation>
        <location evidence="1 9">Cell membrane</location>
        <topology evidence="1 9">Lipid-anchor</topology>
        <orientation evidence="1 9">Cytoplasmic side</orientation>
    </subcellularLocation>
</comment>
<dbReference type="CDD" id="cd00068">
    <property type="entry name" value="GGL"/>
    <property type="match status" value="2"/>
</dbReference>
<evidence type="ECO:0000256" key="1">
    <source>
        <dbReference type="ARBA" id="ARBA00004342"/>
    </source>
</evidence>
<dbReference type="GO" id="GO:0007186">
    <property type="term" value="P:G protein-coupled receptor signaling pathway"/>
    <property type="evidence" value="ECO:0007669"/>
    <property type="project" value="InterPro"/>
</dbReference>
<feature type="domain" description="G protein gamma" evidence="10">
    <location>
        <begin position="87"/>
        <end position="153"/>
    </location>
</feature>
<dbReference type="GO" id="GO:0005834">
    <property type="term" value="C:heterotrimeric G-protein complex"/>
    <property type="evidence" value="ECO:0007669"/>
    <property type="project" value="InterPro"/>
</dbReference>
<keyword evidence="11" id="KW-1185">Reference proteome</keyword>
<dbReference type="Gene3D" id="4.10.260.10">
    <property type="entry name" value="Transducin (heterotrimeric G protein), gamma chain"/>
    <property type="match status" value="2"/>
</dbReference>
<comment type="similarity">
    <text evidence="2 9">Belongs to the G protein gamma family.</text>
</comment>
<evidence type="ECO:0000259" key="10">
    <source>
        <dbReference type="PROSITE" id="PS50058"/>
    </source>
</evidence>
<protein>
    <recommendedName>
        <fullName evidence="9">Guanine nucleotide-binding protein subunit gamma</fullName>
    </recommendedName>
</protein>
<feature type="domain" description="G protein gamma" evidence="10">
    <location>
        <begin position="1"/>
        <end position="66"/>
    </location>
</feature>
<dbReference type="SUPFAM" id="SSF48670">
    <property type="entry name" value="Transducin (heterotrimeric G protein), gamma chain"/>
    <property type="match status" value="2"/>
</dbReference>
<proteinExistence type="inferred from homology"/>
<evidence type="ECO:0000256" key="8">
    <source>
        <dbReference type="ARBA" id="ARBA00023289"/>
    </source>
</evidence>
<keyword evidence="6 9" id="KW-0807">Transducer</keyword>
<dbReference type="Pfam" id="PF00631">
    <property type="entry name" value="G-gamma"/>
    <property type="match status" value="2"/>
</dbReference>
<keyword evidence="7 9" id="KW-0449">Lipoprotein</keyword>
<evidence type="ECO:0000256" key="9">
    <source>
        <dbReference type="RuleBase" id="RU004973"/>
    </source>
</evidence>
<comment type="function">
    <text evidence="9">Guanine nucleotide-binding proteins (G proteins) are involved as a modulator or transducer in various transmembrane signaling systems. The beta and gamma chains are required for the GTPase activity, for replacement of GDP by GTP, and for G protein-effector interaction.</text>
</comment>
<dbReference type="PRINTS" id="PR00321">
    <property type="entry name" value="GPROTEING"/>
</dbReference>
<keyword evidence="3 9" id="KW-1003">Cell membrane</keyword>
<evidence type="ECO:0000313" key="11">
    <source>
        <dbReference type="Proteomes" id="UP000095280"/>
    </source>
</evidence>
<evidence type="ECO:0000256" key="4">
    <source>
        <dbReference type="ARBA" id="ARBA00022481"/>
    </source>
</evidence>
<evidence type="ECO:0000256" key="3">
    <source>
        <dbReference type="ARBA" id="ARBA00022475"/>
    </source>
</evidence>
<dbReference type="SMART" id="SM00224">
    <property type="entry name" value="GGL"/>
    <property type="match status" value="2"/>
</dbReference>
<dbReference type="PROSITE" id="PS50058">
    <property type="entry name" value="G_PROTEIN_GAMMA"/>
    <property type="match status" value="2"/>
</dbReference>
<name>A0A1I8JB61_9PLAT</name>